<reference evidence="3 4" key="1">
    <citation type="journal article" date="2007" name="Nature">
        <title>Evolution of genes and genomes on the Drosophila phylogeny.</title>
        <authorList>
            <consortium name="Drosophila 12 Genomes Consortium"/>
            <person name="Clark A.G."/>
            <person name="Eisen M.B."/>
            <person name="Smith D.R."/>
            <person name="Bergman C.M."/>
            <person name="Oliver B."/>
            <person name="Markow T.A."/>
            <person name="Kaufman T.C."/>
            <person name="Kellis M."/>
            <person name="Gelbart W."/>
            <person name="Iyer V.N."/>
            <person name="Pollard D.A."/>
            <person name="Sackton T.B."/>
            <person name="Larracuente A.M."/>
            <person name="Singh N.D."/>
            <person name="Abad J.P."/>
            <person name="Abt D.N."/>
            <person name="Adryan B."/>
            <person name="Aguade M."/>
            <person name="Akashi H."/>
            <person name="Anderson W.W."/>
            <person name="Aquadro C.F."/>
            <person name="Ardell D.H."/>
            <person name="Arguello R."/>
            <person name="Artieri C.G."/>
            <person name="Barbash D.A."/>
            <person name="Barker D."/>
            <person name="Barsanti P."/>
            <person name="Batterham P."/>
            <person name="Batzoglou S."/>
            <person name="Begun D."/>
            <person name="Bhutkar A."/>
            <person name="Blanco E."/>
            <person name="Bosak S.A."/>
            <person name="Bradley R.K."/>
            <person name="Brand A.D."/>
            <person name="Brent M.R."/>
            <person name="Brooks A.N."/>
            <person name="Brown R.H."/>
            <person name="Butlin R.K."/>
            <person name="Caggese C."/>
            <person name="Calvi B.R."/>
            <person name="Bernardo de Carvalho A."/>
            <person name="Caspi A."/>
            <person name="Castrezana S."/>
            <person name="Celniker S.E."/>
            <person name="Chang J.L."/>
            <person name="Chapple C."/>
            <person name="Chatterji S."/>
            <person name="Chinwalla A."/>
            <person name="Civetta A."/>
            <person name="Clifton S.W."/>
            <person name="Comeron J.M."/>
            <person name="Costello J.C."/>
            <person name="Coyne J.A."/>
            <person name="Daub J."/>
            <person name="David R.G."/>
            <person name="Delcher A.L."/>
            <person name="Delehaunty K."/>
            <person name="Do C.B."/>
            <person name="Ebling H."/>
            <person name="Edwards K."/>
            <person name="Eickbush T."/>
            <person name="Evans J.D."/>
            <person name="Filipski A."/>
            <person name="Findeiss S."/>
            <person name="Freyhult E."/>
            <person name="Fulton L."/>
            <person name="Fulton R."/>
            <person name="Garcia A.C."/>
            <person name="Gardiner A."/>
            <person name="Garfield D.A."/>
            <person name="Garvin B.E."/>
            <person name="Gibson G."/>
            <person name="Gilbert D."/>
            <person name="Gnerre S."/>
            <person name="Godfrey J."/>
            <person name="Good R."/>
            <person name="Gotea V."/>
            <person name="Gravely B."/>
            <person name="Greenberg A.J."/>
            <person name="Griffiths-Jones S."/>
            <person name="Gross S."/>
            <person name="Guigo R."/>
            <person name="Gustafson E.A."/>
            <person name="Haerty W."/>
            <person name="Hahn M.W."/>
            <person name="Halligan D.L."/>
            <person name="Halpern A.L."/>
            <person name="Halter G.M."/>
            <person name="Han M.V."/>
            <person name="Heger A."/>
            <person name="Hillier L."/>
            <person name="Hinrichs A.S."/>
            <person name="Holmes I."/>
            <person name="Hoskins R.A."/>
            <person name="Hubisz M.J."/>
            <person name="Hultmark D."/>
            <person name="Huntley M.A."/>
            <person name="Jaffe D.B."/>
            <person name="Jagadeeshan S."/>
            <person name="Jeck W.R."/>
            <person name="Johnson J."/>
            <person name="Jones C.D."/>
            <person name="Jordan W.C."/>
            <person name="Karpen G.H."/>
            <person name="Kataoka E."/>
            <person name="Keightley P.D."/>
            <person name="Kheradpour P."/>
            <person name="Kirkness E.F."/>
            <person name="Koerich L.B."/>
            <person name="Kristiansen K."/>
            <person name="Kudrna D."/>
            <person name="Kulathinal R.J."/>
            <person name="Kumar S."/>
            <person name="Kwok R."/>
            <person name="Lander E."/>
            <person name="Langley C.H."/>
            <person name="Lapoint R."/>
            <person name="Lazzaro B.P."/>
            <person name="Lee S.J."/>
            <person name="Levesque L."/>
            <person name="Li R."/>
            <person name="Lin C.F."/>
            <person name="Lin M.F."/>
            <person name="Lindblad-Toh K."/>
            <person name="Llopart A."/>
            <person name="Long M."/>
            <person name="Low L."/>
            <person name="Lozovsky E."/>
            <person name="Lu J."/>
            <person name="Luo M."/>
            <person name="Machado C.A."/>
            <person name="Makalowski W."/>
            <person name="Marzo M."/>
            <person name="Matsuda M."/>
            <person name="Matzkin L."/>
            <person name="McAllister B."/>
            <person name="McBride C.S."/>
            <person name="McKernan B."/>
            <person name="McKernan K."/>
            <person name="Mendez-Lago M."/>
            <person name="Minx P."/>
            <person name="Mollenhauer M.U."/>
            <person name="Montooth K."/>
            <person name="Mount S.M."/>
            <person name="Mu X."/>
            <person name="Myers E."/>
            <person name="Negre B."/>
            <person name="Newfeld S."/>
            <person name="Nielsen R."/>
            <person name="Noor M.A."/>
            <person name="O'Grady P."/>
            <person name="Pachter L."/>
            <person name="Papaceit M."/>
            <person name="Parisi M.J."/>
            <person name="Parisi M."/>
            <person name="Parts L."/>
            <person name="Pedersen J.S."/>
            <person name="Pesole G."/>
            <person name="Phillippy A.M."/>
            <person name="Ponting C.P."/>
            <person name="Pop M."/>
            <person name="Porcelli D."/>
            <person name="Powell J.R."/>
            <person name="Prohaska S."/>
            <person name="Pruitt K."/>
            <person name="Puig M."/>
            <person name="Quesneville H."/>
            <person name="Ram K.R."/>
            <person name="Rand D."/>
            <person name="Rasmussen M.D."/>
            <person name="Reed L.K."/>
            <person name="Reenan R."/>
            <person name="Reily A."/>
            <person name="Remington K.A."/>
            <person name="Rieger T.T."/>
            <person name="Ritchie M.G."/>
            <person name="Robin C."/>
            <person name="Rogers Y.H."/>
            <person name="Rohde C."/>
            <person name="Rozas J."/>
            <person name="Rubenfield M.J."/>
            <person name="Ruiz A."/>
            <person name="Russo S."/>
            <person name="Salzberg S.L."/>
            <person name="Sanchez-Gracia A."/>
            <person name="Saranga D.J."/>
            <person name="Sato H."/>
            <person name="Schaeffer S.W."/>
            <person name="Schatz M.C."/>
            <person name="Schlenke T."/>
            <person name="Schwartz R."/>
            <person name="Segarra C."/>
            <person name="Singh R.S."/>
            <person name="Sirot L."/>
            <person name="Sirota M."/>
            <person name="Sisneros N.B."/>
            <person name="Smith C.D."/>
            <person name="Smith T.F."/>
            <person name="Spieth J."/>
            <person name="Stage D.E."/>
            <person name="Stark A."/>
            <person name="Stephan W."/>
            <person name="Strausberg R.L."/>
            <person name="Strempel S."/>
            <person name="Sturgill D."/>
            <person name="Sutton G."/>
            <person name="Sutton G.G."/>
            <person name="Tao W."/>
            <person name="Teichmann S."/>
            <person name="Tobari Y.N."/>
            <person name="Tomimura Y."/>
            <person name="Tsolas J.M."/>
            <person name="Valente V.L."/>
            <person name="Venter E."/>
            <person name="Venter J.C."/>
            <person name="Vicario S."/>
            <person name="Vieira F.G."/>
            <person name="Vilella A.J."/>
            <person name="Villasante A."/>
            <person name="Walenz B."/>
            <person name="Wang J."/>
            <person name="Wasserman M."/>
            <person name="Watts T."/>
            <person name="Wilson D."/>
            <person name="Wilson R.K."/>
            <person name="Wing R.A."/>
            <person name="Wolfner M.F."/>
            <person name="Wong A."/>
            <person name="Wong G.K."/>
            <person name="Wu C.I."/>
            <person name="Wu G."/>
            <person name="Yamamoto D."/>
            <person name="Yang H.P."/>
            <person name="Yang S.P."/>
            <person name="Yorke J.A."/>
            <person name="Yoshida K."/>
            <person name="Zdobnov E."/>
            <person name="Zhang P."/>
            <person name="Zhang Y."/>
            <person name="Zimin A.V."/>
            <person name="Baldwin J."/>
            <person name="Abdouelleil A."/>
            <person name="Abdulkadir J."/>
            <person name="Abebe A."/>
            <person name="Abera B."/>
            <person name="Abreu J."/>
            <person name="Acer S.C."/>
            <person name="Aftuck L."/>
            <person name="Alexander A."/>
            <person name="An P."/>
            <person name="Anderson E."/>
            <person name="Anderson S."/>
            <person name="Arachi H."/>
            <person name="Azer M."/>
            <person name="Bachantsang P."/>
            <person name="Barry A."/>
            <person name="Bayul T."/>
            <person name="Berlin A."/>
            <person name="Bessette D."/>
            <person name="Bloom T."/>
            <person name="Blye J."/>
            <person name="Boguslavskiy L."/>
            <person name="Bonnet C."/>
            <person name="Boukhgalter B."/>
            <person name="Bourzgui I."/>
            <person name="Brown A."/>
            <person name="Cahill P."/>
            <person name="Channer S."/>
            <person name="Cheshatsang Y."/>
            <person name="Chuda L."/>
            <person name="Citroen M."/>
            <person name="Collymore A."/>
            <person name="Cooke P."/>
            <person name="Costello M."/>
            <person name="D'Aco K."/>
            <person name="Daza R."/>
            <person name="De Haan G."/>
            <person name="DeGray S."/>
            <person name="DeMaso C."/>
            <person name="Dhargay N."/>
            <person name="Dooley K."/>
            <person name="Dooley E."/>
            <person name="Doricent M."/>
            <person name="Dorje P."/>
            <person name="Dorjee K."/>
            <person name="Dupes A."/>
            <person name="Elong R."/>
            <person name="Falk J."/>
            <person name="Farina A."/>
            <person name="Faro S."/>
            <person name="Ferguson D."/>
            <person name="Fisher S."/>
            <person name="Foley C.D."/>
            <person name="Franke A."/>
            <person name="Friedrich D."/>
            <person name="Gadbois L."/>
            <person name="Gearin G."/>
            <person name="Gearin C.R."/>
            <person name="Giannoukos G."/>
            <person name="Goode T."/>
            <person name="Graham J."/>
            <person name="Grandbois E."/>
            <person name="Grewal S."/>
            <person name="Gyaltsen K."/>
            <person name="Hafez N."/>
            <person name="Hagos B."/>
            <person name="Hall J."/>
            <person name="Henson C."/>
            <person name="Hollinger A."/>
            <person name="Honan T."/>
            <person name="Huard M.D."/>
            <person name="Hughes L."/>
            <person name="Hurhula B."/>
            <person name="Husby M.E."/>
            <person name="Kamat A."/>
            <person name="Kanga B."/>
            <person name="Kashin S."/>
            <person name="Khazanovich D."/>
            <person name="Kisner P."/>
            <person name="Lance K."/>
            <person name="Lara M."/>
            <person name="Lee W."/>
            <person name="Lennon N."/>
            <person name="Letendre F."/>
            <person name="LeVine R."/>
            <person name="Lipovsky A."/>
            <person name="Liu X."/>
            <person name="Liu J."/>
            <person name="Liu S."/>
            <person name="Lokyitsang T."/>
            <person name="Lokyitsang Y."/>
            <person name="Lubonja R."/>
            <person name="Lui A."/>
            <person name="MacDonald P."/>
            <person name="Magnisalis V."/>
            <person name="Maru K."/>
            <person name="Matthews C."/>
            <person name="McCusker W."/>
            <person name="McDonough S."/>
            <person name="Mehta T."/>
            <person name="Meldrim J."/>
            <person name="Meneus L."/>
            <person name="Mihai O."/>
            <person name="Mihalev A."/>
            <person name="Mihova T."/>
            <person name="Mittelman R."/>
            <person name="Mlenga V."/>
            <person name="Montmayeur A."/>
            <person name="Mulrain L."/>
            <person name="Navidi A."/>
            <person name="Naylor J."/>
            <person name="Negash T."/>
            <person name="Nguyen T."/>
            <person name="Nguyen N."/>
            <person name="Nicol R."/>
            <person name="Norbu C."/>
            <person name="Norbu N."/>
            <person name="Novod N."/>
            <person name="O'Neill B."/>
            <person name="Osman S."/>
            <person name="Markiewicz E."/>
            <person name="Oyono O.L."/>
            <person name="Patti C."/>
            <person name="Phunkhang P."/>
            <person name="Pierre F."/>
            <person name="Priest M."/>
            <person name="Raghuraman S."/>
            <person name="Rege F."/>
            <person name="Reyes R."/>
            <person name="Rise C."/>
            <person name="Rogov P."/>
            <person name="Ross K."/>
            <person name="Ryan E."/>
            <person name="Settipalli S."/>
            <person name="Shea T."/>
            <person name="Sherpa N."/>
            <person name="Shi L."/>
            <person name="Shih D."/>
            <person name="Sparrow T."/>
            <person name="Spaulding J."/>
            <person name="Stalker J."/>
            <person name="Stange-Thomann N."/>
            <person name="Stavropoulos S."/>
            <person name="Stone C."/>
            <person name="Strader C."/>
            <person name="Tesfaye S."/>
            <person name="Thomson T."/>
            <person name="Thoulutsang Y."/>
            <person name="Thoulutsang D."/>
            <person name="Topham K."/>
            <person name="Topping I."/>
            <person name="Tsamla T."/>
            <person name="Vassiliev H."/>
            <person name="Vo A."/>
            <person name="Wangchuk T."/>
            <person name="Wangdi T."/>
            <person name="Weiand M."/>
            <person name="Wilkinson J."/>
            <person name="Wilson A."/>
            <person name="Yadav S."/>
            <person name="Young G."/>
            <person name="Yu Q."/>
            <person name="Zembek L."/>
            <person name="Zhong D."/>
            <person name="Zimmer A."/>
            <person name="Zwirko Z."/>
            <person name="Jaffe D.B."/>
            <person name="Alvarez P."/>
            <person name="Brockman W."/>
            <person name="Butler J."/>
            <person name="Chin C."/>
            <person name="Gnerre S."/>
            <person name="Grabherr M."/>
            <person name="Kleber M."/>
            <person name="Mauceli E."/>
            <person name="MacCallum I."/>
        </authorList>
    </citation>
    <scope>NUCLEOTIDE SEQUENCE [LARGE SCALE GENOMIC DNA]</scope>
    <source>
        <strain evidence="4">Rob3c / Tucson 14021-0248.25</strain>
    </source>
</reference>
<dbReference type="InterPro" id="IPR001660">
    <property type="entry name" value="SAM"/>
</dbReference>
<accession>B4I1P2</accession>
<feature type="compositionally biased region" description="Polar residues" evidence="1">
    <location>
        <begin position="1"/>
        <end position="13"/>
    </location>
</feature>
<sequence>MESFSASRCSTIPSPLPHSASGMDSPDICEPPQDEQEFCFRYPSYMFPDVEYDKEDVPLPFKASPDSLFNLCAAVVDSQARTEVFKWSINDVTDWLRNFGYPEYEQTFRENYIDGHKLLNLDAVALVALNVRNFEHIRHLGRGIRALYRKELQTATETKQQSEVYKTFRARTGRRYEGLRETELLGRMHMIRSVFRDVNDWDLMELHMSRTPVRRYREIVAGSRRYNLYGPSTARREPIITDDVDATPWYNFEDCYHFQL</sequence>
<dbReference type="SUPFAM" id="SSF47769">
    <property type="entry name" value="SAM/Pointed domain"/>
    <property type="match status" value="1"/>
</dbReference>
<protein>
    <submittedName>
        <fullName evidence="3">GM18590</fullName>
    </submittedName>
</protein>
<dbReference type="Pfam" id="PF00536">
    <property type="entry name" value="SAM_1"/>
    <property type="match status" value="1"/>
</dbReference>
<gene>
    <name evidence="3" type="primary">Dsec\GM18590</name>
    <name evidence="3" type="ORF">Dsec_GM18590</name>
</gene>
<evidence type="ECO:0000313" key="4">
    <source>
        <dbReference type="Proteomes" id="UP000001292"/>
    </source>
</evidence>
<dbReference type="EMBL" id="CH480820">
    <property type="protein sequence ID" value="EDW54449.1"/>
    <property type="molecule type" value="Genomic_DNA"/>
</dbReference>
<feature type="domain" description="SAM" evidence="2">
    <location>
        <begin position="87"/>
        <end position="150"/>
    </location>
</feature>
<evidence type="ECO:0000256" key="1">
    <source>
        <dbReference type="SAM" id="MobiDB-lite"/>
    </source>
</evidence>
<dbReference type="PhylomeDB" id="B4I1P2"/>
<dbReference type="OrthoDB" id="6133291at2759"/>
<dbReference type="OMA" id="GYPEYEQ"/>
<dbReference type="SMART" id="SM00454">
    <property type="entry name" value="SAM"/>
    <property type="match status" value="1"/>
</dbReference>
<feature type="region of interest" description="Disordered" evidence="1">
    <location>
        <begin position="1"/>
        <end position="29"/>
    </location>
</feature>
<dbReference type="Proteomes" id="UP000001292">
    <property type="component" value="Unassembled WGS sequence"/>
</dbReference>
<name>B4I1P2_DROSE</name>
<dbReference type="InterPro" id="IPR013761">
    <property type="entry name" value="SAM/pointed_sf"/>
</dbReference>
<dbReference type="AlphaFoldDB" id="B4I1P2"/>
<evidence type="ECO:0000259" key="2">
    <source>
        <dbReference type="PROSITE" id="PS50105"/>
    </source>
</evidence>
<dbReference type="Gene3D" id="1.10.150.50">
    <property type="entry name" value="Transcription Factor, Ets-1"/>
    <property type="match status" value="1"/>
</dbReference>
<proteinExistence type="predicted"/>
<dbReference type="PANTHER" id="PTHR12573">
    <property type="entry name" value="AT09986P-RELATED"/>
    <property type="match status" value="1"/>
</dbReference>
<organism evidence="4">
    <name type="scientific">Drosophila sechellia</name>
    <name type="common">Fruit fly</name>
    <dbReference type="NCBI Taxonomy" id="7238"/>
    <lineage>
        <taxon>Eukaryota</taxon>
        <taxon>Metazoa</taxon>
        <taxon>Ecdysozoa</taxon>
        <taxon>Arthropoda</taxon>
        <taxon>Hexapoda</taxon>
        <taxon>Insecta</taxon>
        <taxon>Pterygota</taxon>
        <taxon>Neoptera</taxon>
        <taxon>Endopterygota</taxon>
        <taxon>Diptera</taxon>
        <taxon>Brachycera</taxon>
        <taxon>Muscomorpha</taxon>
        <taxon>Ephydroidea</taxon>
        <taxon>Drosophilidae</taxon>
        <taxon>Drosophila</taxon>
        <taxon>Sophophora</taxon>
    </lineage>
</organism>
<dbReference type="PROSITE" id="PS50105">
    <property type="entry name" value="SAM_DOMAIN"/>
    <property type="match status" value="1"/>
</dbReference>
<dbReference type="PANTHER" id="PTHR12573:SF4">
    <property type="entry name" value="AT09986P-RELATED"/>
    <property type="match status" value="1"/>
</dbReference>
<dbReference type="KEGG" id="dse:6613563"/>
<keyword evidence="4" id="KW-1185">Reference proteome</keyword>
<dbReference type="HOGENOM" id="CLU_1171727_0_0_1"/>
<evidence type="ECO:0000313" key="3">
    <source>
        <dbReference type="EMBL" id="EDW54449.1"/>
    </source>
</evidence>